<evidence type="ECO:0000313" key="4">
    <source>
        <dbReference type="Proteomes" id="UP000325433"/>
    </source>
</evidence>
<evidence type="ECO:0000256" key="1">
    <source>
        <dbReference type="ARBA" id="ARBA00022723"/>
    </source>
</evidence>
<name>A0A5N6VW72_9EURO</name>
<dbReference type="PANTHER" id="PTHR10869:SF241">
    <property type="entry name" value="FE2OG DIOXYGENASE DOMAIN-CONTAINING PROTEIN"/>
    <property type="match status" value="1"/>
</dbReference>
<evidence type="ECO:0008006" key="5">
    <source>
        <dbReference type="Google" id="ProtNLM"/>
    </source>
</evidence>
<dbReference type="Proteomes" id="UP000325433">
    <property type="component" value="Unassembled WGS sequence"/>
</dbReference>
<protein>
    <recommendedName>
        <fullName evidence="5">Prolyl 4-hydroxylase alpha subunit domain-containing protein</fullName>
    </recommendedName>
</protein>
<gene>
    <name evidence="3" type="ORF">BDV41DRAFT_538675</name>
</gene>
<dbReference type="GO" id="GO:0046872">
    <property type="term" value="F:metal ion binding"/>
    <property type="evidence" value="ECO:0007669"/>
    <property type="project" value="UniProtKB-KW"/>
</dbReference>
<organism evidence="3 4">
    <name type="scientific">Aspergillus transmontanensis</name>
    <dbReference type="NCBI Taxonomy" id="1034304"/>
    <lineage>
        <taxon>Eukaryota</taxon>
        <taxon>Fungi</taxon>
        <taxon>Dikarya</taxon>
        <taxon>Ascomycota</taxon>
        <taxon>Pezizomycotina</taxon>
        <taxon>Eurotiomycetes</taxon>
        <taxon>Eurotiomycetidae</taxon>
        <taxon>Eurotiales</taxon>
        <taxon>Aspergillaceae</taxon>
        <taxon>Aspergillus</taxon>
        <taxon>Aspergillus subgen. Circumdati</taxon>
    </lineage>
</organism>
<dbReference type="EMBL" id="ML738331">
    <property type="protein sequence ID" value="KAE8312765.1"/>
    <property type="molecule type" value="Genomic_DNA"/>
</dbReference>
<dbReference type="Gene3D" id="2.60.120.620">
    <property type="entry name" value="q2cbj1_9rhob like domain"/>
    <property type="match status" value="1"/>
</dbReference>
<sequence length="335" mass="37230">MDIPEDFLKAPPLPNATIKKLDFTKTTPPIPAYKNHFAAIIDNALTPAECNQLLLLAEQSIAPKNTDDPDPGNTPWDRALLNIGNGKQIKATGFRNCGRIIYDSPDIADRLLNRLLPFLRECDIVQISDQPLVTGAGPATRGETFKLTQLNEKLRFLKYTGGEYFRAHTDGCYVTPDERERSLFTVHLYLNGEGEQDEGELRRAIARRERVDARVSDDNSDWGVVFGDGNGDGDADEDIESEVEKENIEGAREQTLLGGATSFRLESFAGERVVRVFPKAGSVLIFQQRGLCHAGDDVFRGVKSIRLSCVNVKSLDGQKGDKLSLKLILLFIYLY</sequence>
<dbReference type="PANTHER" id="PTHR10869">
    <property type="entry name" value="PROLYL 4-HYDROXYLASE ALPHA SUBUNIT"/>
    <property type="match status" value="1"/>
</dbReference>
<dbReference type="AlphaFoldDB" id="A0A5N6VW72"/>
<dbReference type="InterPro" id="IPR045054">
    <property type="entry name" value="P4HA-like"/>
</dbReference>
<keyword evidence="1" id="KW-0479">Metal-binding</keyword>
<proteinExistence type="predicted"/>
<keyword evidence="4" id="KW-1185">Reference proteome</keyword>
<accession>A0A5N6VW72</accession>
<keyword evidence="2" id="KW-0408">Iron</keyword>
<evidence type="ECO:0000313" key="3">
    <source>
        <dbReference type="EMBL" id="KAE8312765.1"/>
    </source>
</evidence>
<dbReference type="GO" id="GO:0004656">
    <property type="term" value="F:procollagen-proline 4-dioxygenase activity"/>
    <property type="evidence" value="ECO:0007669"/>
    <property type="project" value="TreeGrafter"/>
</dbReference>
<reference evidence="4" key="1">
    <citation type="submission" date="2019-04" db="EMBL/GenBank/DDBJ databases">
        <title>Friends and foes A comparative genomics studyof 23 Aspergillus species from section Flavi.</title>
        <authorList>
            <consortium name="DOE Joint Genome Institute"/>
            <person name="Kjaerbolling I."/>
            <person name="Vesth T."/>
            <person name="Frisvad J.C."/>
            <person name="Nybo J.L."/>
            <person name="Theobald S."/>
            <person name="Kildgaard S."/>
            <person name="Isbrandt T."/>
            <person name="Kuo A."/>
            <person name="Sato A."/>
            <person name="Lyhne E.K."/>
            <person name="Kogle M.E."/>
            <person name="Wiebenga A."/>
            <person name="Kun R.S."/>
            <person name="Lubbers R.J."/>
            <person name="Makela M.R."/>
            <person name="Barry K."/>
            <person name="Chovatia M."/>
            <person name="Clum A."/>
            <person name="Daum C."/>
            <person name="Haridas S."/>
            <person name="He G."/>
            <person name="LaButti K."/>
            <person name="Lipzen A."/>
            <person name="Mondo S."/>
            <person name="Riley R."/>
            <person name="Salamov A."/>
            <person name="Simmons B.A."/>
            <person name="Magnuson J.K."/>
            <person name="Henrissat B."/>
            <person name="Mortensen U.H."/>
            <person name="Larsen T.O."/>
            <person name="Devries R.P."/>
            <person name="Grigoriev I.V."/>
            <person name="Machida M."/>
            <person name="Baker S.E."/>
            <person name="Andersen M.R."/>
        </authorList>
    </citation>
    <scope>NUCLEOTIDE SEQUENCE [LARGE SCALE GENOMIC DNA]</scope>
    <source>
        <strain evidence="4">CBS 130015</strain>
    </source>
</reference>
<evidence type="ECO:0000256" key="2">
    <source>
        <dbReference type="ARBA" id="ARBA00023004"/>
    </source>
</evidence>
<dbReference type="GO" id="GO:0005783">
    <property type="term" value="C:endoplasmic reticulum"/>
    <property type="evidence" value="ECO:0007669"/>
    <property type="project" value="TreeGrafter"/>
</dbReference>